<dbReference type="EMBL" id="SGWW01000002">
    <property type="protein sequence ID" value="RZS57372.1"/>
    <property type="molecule type" value="Genomic_DNA"/>
</dbReference>
<feature type="transmembrane region" description="Helical" evidence="1">
    <location>
        <begin position="50"/>
        <end position="70"/>
    </location>
</feature>
<accession>A0A4Q7LSQ3</accession>
<name>A0A4Q7LSQ3_9MICO</name>
<gene>
    <name evidence="2" type="ORF">EV141_1084</name>
</gene>
<sequence>MSFAERLATPPRTRTAAVAWSAAAALGFVFGLFGAAVLTLPSDTESTRLLVSNITGLVGELAFFAFLRAVHAALRQTAVPAWLMAVAYGLLVVRLALLVPFFLSGGQLPEPLGSIIGVLYFALIGVVAGCVAIAFLPNTPEARTPARIAIVGLVIGLVVSFMVLTGTGLVLIVVSLALTVMAAFRKPAVAADE</sequence>
<reference evidence="2 3" key="1">
    <citation type="journal article" date="2015" name="Stand. Genomic Sci.">
        <title>Genomic Encyclopedia of Bacterial and Archaeal Type Strains, Phase III: the genomes of soil and plant-associated and newly described type strains.</title>
        <authorList>
            <person name="Whitman W.B."/>
            <person name="Woyke T."/>
            <person name="Klenk H.P."/>
            <person name="Zhou Y."/>
            <person name="Lilburn T.G."/>
            <person name="Beck B.J."/>
            <person name="De Vos P."/>
            <person name="Vandamme P."/>
            <person name="Eisen J.A."/>
            <person name="Garrity G."/>
            <person name="Hugenholtz P."/>
            <person name="Kyrpides N.C."/>
        </authorList>
    </citation>
    <scope>NUCLEOTIDE SEQUENCE [LARGE SCALE GENOMIC DNA]</scope>
    <source>
        <strain evidence="2 3">CV2</strain>
    </source>
</reference>
<keyword evidence="3" id="KW-1185">Reference proteome</keyword>
<evidence type="ECO:0000313" key="2">
    <source>
        <dbReference type="EMBL" id="RZS57372.1"/>
    </source>
</evidence>
<dbReference type="RefSeq" id="WP_130484951.1">
    <property type="nucleotide sequence ID" value="NZ_SGWW01000002.1"/>
</dbReference>
<feature type="transmembrane region" description="Helical" evidence="1">
    <location>
        <begin position="16"/>
        <end position="38"/>
    </location>
</feature>
<evidence type="ECO:0000313" key="3">
    <source>
        <dbReference type="Proteomes" id="UP000293519"/>
    </source>
</evidence>
<feature type="transmembrane region" description="Helical" evidence="1">
    <location>
        <begin position="148"/>
        <end position="178"/>
    </location>
</feature>
<comment type="caution">
    <text evidence="2">The sequence shown here is derived from an EMBL/GenBank/DDBJ whole genome shotgun (WGS) entry which is preliminary data.</text>
</comment>
<protein>
    <submittedName>
        <fullName evidence="2">Uncharacterized protein</fullName>
    </submittedName>
</protein>
<proteinExistence type="predicted"/>
<keyword evidence="1" id="KW-0472">Membrane</keyword>
<organism evidence="2 3">
    <name type="scientific">Microcella putealis</name>
    <dbReference type="NCBI Taxonomy" id="337005"/>
    <lineage>
        <taxon>Bacteria</taxon>
        <taxon>Bacillati</taxon>
        <taxon>Actinomycetota</taxon>
        <taxon>Actinomycetes</taxon>
        <taxon>Micrococcales</taxon>
        <taxon>Microbacteriaceae</taxon>
        <taxon>Microcella</taxon>
    </lineage>
</organism>
<dbReference type="Proteomes" id="UP000293519">
    <property type="component" value="Unassembled WGS sequence"/>
</dbReference>
<dbReference type="AlphaFoldDB" id="A0A4Q7LSQ3"/>
<feature type="transmembrane region" description="Helical" evidence="1">
    <location>
        <begin position="115"/>
        <end position="136"/>
    </location>
</feature>
<feature type="transmembrane region" description="Helical" evidence="1">
    <location>
        <begin position="82"/>
        <end position="103"/>
    </location>
</feature>
<keyword evidence="1" id="KW-1133">Transmembrane helix</keyword>
<keyword evidence="1" id="KW-0812">Transmembrane</keyword>
<evidence type="ECO:0000256" key="1">
    <source>
        <dbReference type="SAM" id="Phobius"/>
    </source>
</evidence>